<dbReference type="InterPro" id="IPR023401">
    <property type="entry name" value="ODC_N"/>
</dbReference>
<feature type="compositionally biased region" description="Gly residues" evidence="1">
    <location>
        <begin position="48"/>
        <end position="60"/>
    </location>
</feature>
<evidence type="ECO:0000256" key="1">
    <source>
        <dbReference type="SAM" id="MobiDB-lite"/>
    </source>
</evidence>
<dbReference type="Proteomes" id="UP001596099">
    <property type="component" value="Unassembled WGS sequence"/>
</dbReference>
<comment type="caution">
    <text evidence="2">The sequence shown here is derived from an EMBL/GenBank/DDBJ whole genome shotgun (WGS) entry which is preliminary data.</text>
</comment>
<evidence type="ECO:0000313" key="2">
    <source>
        <dbReference type="EMBL" id="MFC5971886.1"/>
    </source>
</evidence>
<gene>
    <name evidence="2" type="ORF">ACFPYI_11140</name>
</gene>
<dbReference type="InterPro" id="IPR003462">
    <property type="entry name" value="ODC_Mu_crystall"/>
</dbReference>
<organism evidence="2 3">
    <name type="scientific">Halomarina salina</name>
    <dbReference type="NCBI Taxonomy" id="1872699"/>
    <lineage>
        <taxon>Archaea</taxon>
        <taxon>Methanobacteriati</taxon>
        <taxon>Methanobacteriota</taxon>
        <taxon>Stenosarchaea group</taxon>
        <taxon>Halobacteria</taxon>
        <taxon>Halobacteriales</taxon>
        <taxon>Natronomonadaceae</taxon>
        <taxon>Halomarina</taxon>
    </lineage>
</organism>
<evidence type="ECO:0000313" key="3">
    <source>
        <dbReference type="Proteomes" id="UP001596099"/>
    </source>
</evidence>
<dbReference type="AlphaFoldDB" id="A0ABD5RMW8"/>
<sequence>MVLVLSDDDVRGVLDLDPLAEAVEDALVAQTRGAVERPERPHYPVGAGVDGETGPDGGGCPDEQDARGTALAMPAYVHGAPYFATKLASVHPANRGRSLPTLHAQLVLADATTGAPVSVLGATTLTNARTGCIGGLAARDLAAGPVTLGVLGAGAQARWQTRAVAALADLERVRVYSPSDSKHDCVADLRAEGLTADAVDSPAAAVEGATVVVTATTSADPVVPANAVGPGTLVVGIGAYEASMQELPAALVERADRLYADVPEEAVETGDVAATDRTVADLVPLGALFDGTTERATAGPVADDEVVVVESVGSAVMDVAAATVVYEAATEAGVGTDQPL</sequence>
<name>A0ABD5RMW8_9EURY</name>
<dbReference type="SUPFAM" id="SSF51735">
    <property type="entry name" value="NAD(P)-binding Rossmann-fold domains"/>
    <property type="match status" value="1"/>
</dbReference>
<dbReference type="EMBL" id="JBHSQH010000001">
    <property type="protein sequence ID" value="MFC5971886.1"/>
    <property type="molecule type" value="Genomic_DNA"/>
</dbReference>
<accession>A0ABD5RMW8</accession>
<dbReference type="Pfam" id="PF02423">
    <property type="entry name" value="OCD_Mu_crystall"/>
    <property type="match status" value="1"/>
</dbReference>
<dbReference type="Gene3D" id="3.40.50.720">
    <property type="entry name" value="NAD(P)-binding Rossmann-like Domain"/>
    <property type="match status" value="1"/>
</dbReference>
<reference evidence="2 3" key="1">
    <citation type="journal article" date="2019" name="Int. J. Syst. Evol. Microbiol.">
        <title>The Global Catalogue of Microorganisms (GCM) 10K type strain sequencing project: providing services to taxonomists for standard genome sequencing and annotation.</title>
        <authorList>
            <consortium name="The Broad Institute Genomics Platform"/>
            <consortium name="The Broad Institute Genome Sequencing Center for Infectious Disease"/>
            <person name="Wu L."/>
            <person name="Ma J."/>
        </authorList>
    </citation>
    <scope>NUCLEOTIDE SEQUENCE [LARGE SCALE GENOMIC DNA]</scope>
    <source>
        <strain evidence="2 3">CGMCC 1.12543</strain>
    </source>
</reference>
<keyword evidence="3" id="KW-1185">Reference proteome</keyword>
<dbReference type="Gene3D" id="3.30.1780.10">
    <property type="entry name" value="ornithine cyclodeaminase, domain 1"/>
    <property type="match status" value="1"/>
</dbReference>
<proteinExistence type="predicted"/>
<dbReference type="PANTHER" id="PTHR13812">
    <property type="entry name" value="KETIMINE REDUCTASE MU-CRYSTALLIN"/>
    <property type="match status" value="1"/>
</dbReference>
<dbReference type="RefSeq" id="WP_247414766.1">
    <property type="nucleotide sequence ID" value="NZ_JALLGW010000001.1"/>
</dbReference>
<dbReference type="PIRSF" id="PIRSF001439">
    <property type="entry name" value="CryM"/>
    <property type="match status" value="1"/>
</dbReference>
<dbReference type="PANTHER" id="PTHR13812:SF19">
    <property type="entry name" value="KETIMINE REDUCTASE MU-CRYSTALLIN"/>
    <property type="match status" value="1"/>
</dbReference>
<feature type="region of interest" description="Disordered" evidence="1">
    <location>
        <begin position="32"/>
        <end position="62"/>
    </location>
</feature>
<dbReference type="InterPro" id="IPR036291">
    <property type="entry name" value="NAD(P)-bd_dom_sf"/>
</dbReference>
<protein>
    <submittedName>
        <fullName evidence="2">Ornithine cyclodeaminase family protein</fullName>
    </submittedName>
</protein>